<evidence type="ECO:0000313" key="2">
    <source>
        <dbReference type="Proteomes" id="UP000054771"/>
    </source>
</evidence>
<gene>
    <name evidence="1" type="ORF">ASPCAL01862</name>
</gene>
<dbReference type="STRING" id="454130.A0A0U5CLQ8"/>
<dbReference type="OMA" id="RPAQNEV"/>
<protein>
    <submittedName>
        <fullName evidence="1">Uncharacterized protein</fullName>
    </submittedName>
</protein>
<accession>A0A0U5CLQ8</accession>
<dbReference type="EMBL" id="CDMC01000002">
    <property type="protein sequence ID" value="CEN59412.1"/>
    <property type="molecule type" value="Genomic_DNA"/>
</dbReference>
<keyword evidence="2" id="KW-1185">Reference proteome</keyword>
<sequence>MSGWQQVQHYADHRGNPVVLEQYVEPGFEPDPVHLVPIQVYSTVPLDENHEQLRLYLLNTFWDEEVKPLFEIYSYRPTDAYGCIDHNRREIAHRKQQHASGATNPPPLIPQFFDERYENPIGCCILLRSHSYRLGLVGDPDEYAAAGEAPDWVYFTRTFSSTRTSVDPVQRLPAADADPDDEDQLYPEAFEFTVDHVRNQADIGQQIMQEIFGNACGFGEDQNSLHYAMDVDEGSPSDASLPSETEIRQQLDQEVANGDYTLDSAFQVSHNAGSVTVTNTPEGAEADIQYLIYPSFLSHLGDQSTVPTLLETTARLFTSALKSHLSPSKTLNLAFHIPDPSPALWRTLRPAHHAALSAHDPTPFALGALHTIAANNDAPARHRVSPQRREDTLATAKISISRTYRVFAVVLDRPAFVSEAGVFFFMHDYDSVNDPAPEYPDCPDTEVWRSAGIREVARRLGMLVVEEAG</sequence>
<name>A0A0U5CLQ8_ASPCI</name>
<dbReference type="Proteomes" id="UP000054771">
    <property type="component" value="Unassembled WGS sequence"/>
</dbReference>
<proteinExistence type="predicted"/>
<reference evidence="2" key="1">
    <citation type="journal article" date="2016" name="Genome Announc.">
        <title>Draft genome sequences of fungus Aspergillus calidoustus.</title>
        <authorList>
            <person name="Horn F."/>
            <person name="Linde J."/>
            <person name="Mattern D.J."/>
            <person name="Walther G."/>
            <person name="Guthke R."/>
            <person name="Scherlach K."/>
            <person name="Martin K."/>
            <person name="Brakhage A.A."/>
            <person name="Petzke L."/>
            <person name="Valiante V."/>
        </authorList>
    </citation>
    <scope>NUCLEOTIDE SEQUENCE [LARGE SCALE GENOMIC DNA]</scope>
    <source>
        <strain evidence="2">SF006504</strain>
    </source>
</reference>
<dbReference type="AlphaFoldDB" id="A0A0U5CLQ8"/>
<organism evidence="1 2">
    <name type="scientific">Aspergillus calidoustus</name>
    <dbReference type="NCBI Taxonomy" id="454130"/>
    <lineage>
        <taxon>Eukaryota</taxon>
        <taxon>Fungi</taxon>
        <taxon>Dikarya</taxon>
        <taxon>Ascomycota</taxon>
        <taxon>Pezizomycotina</taxon>
        <taxon>Eurotiomycetes</taxon>
        <taxon>Eurotiomycetidae</taxon>
        <taxon>Eurotiales</taxon>
        <taxon>Aspergillaceae</taxon>
        <taxon>Aspergillus</taxon>
        <taxon>Aspergillus subgen. Nidulantes</taxon>
    </lineage>
</organism>
<evidence type="ECO:0000313" key="1">
    <source>
        <dbReference type="EMBL" id="CEN59412.1"/>
    </source>
</evidence>
<dbReference type="OrthoDB" id="4276722at2759"/>